<dbReference type="AlphaFoldDB" id="A0A1V6Q4G6"/>
<dbReference type="InterPro" id="IPR029052">
    <property type="entry name" value="Metallo-depent_PP-like"/>
</dbReference>
<dbReference type="PANTHER" id="PTHR12905:SF16">
    <property type="entry name" value="SER_THR PROTEIN PHOSPHATASE FAMILY PROTEIN (AFU_ORTHOLOGUE AFUA_1G06000)"/>
    <property type="match status" value="1"/>
</dbReference>
<feature type="compositionally biased region" description="Polar residues" evidence="1">
    <location>
        <begin position="320"/>
        <end position="337"/>
    </location>
</feature>
<keyword evidence="4" id="KW-1185">Reference proteome</keyword>
<dbReference type="Proteomes" id="UP000191672">
    <property type="component" value="Unassembled WGS sequence"/>
</dbReference>
<dbReference type="EMBL" id="MDYN01000014">
    <property type="protein sequence ID" value="OQD84155.1"/>
    <property type="molecule type" value="Genomic_DNA"/>
</dbReference>
<gene>
    <name evidence="3" type="ORF">PENANT_c014G09583</name>
</gene>
<protein>
    <recommendedName>
        <fullName evidence="2">Calcineurin-like phosphoesterase domain-containing protein</fullName>
    </recommendedName>
</protein>
<evidence type="ECO:0000313" key="3">
    <source>
        <dbReference type="EMBL" id="OQD84155.1"/>
    </source>
</evidence>
<feature type="compositionally biased region" description="Basic and acidic residues" evidence="1">
    <location>
        <begin position="286"/>
        <end position="299"/>
    </location>
</feature>
<organism evidence="3 4">
    <name type="scientific">Penicillium antarcticum</name>
    <dbReference type="NCBI Taxonomy" id="416450"/>
    <lineage>
        <taxon>Eukaryota</taxon>
        <taxon>Fungi</taxon>
        <taxon>Dikarya</taxon>
        <taxon>Ascomycota</taxon>
        <taxon>Pezizomycotina</taxon>
        <taxon>Eurotiomycetes</taxon>
        <taxon>Eurotiomycetidae</taxon>
        <taxon>Eurotiales</taxon>
        <taxon>Aspergillaceae</taxon>
        <taxon>Penicillium</taxon>
    </lineage>
</organism>
<sequence length="410" mass="44645">MLRKTRFVCVSDTHGYTPSEAGFKLPAGDILIHAGDLTNNGSLRELRKTMDWICKADFEIKIIVGGNHDVTLDPTFYAEHGHSFHSQSLEDPQQCLKLISESPSVLFLQHESAVIRLTRAGGPNTIFKAFGSPYSQFKGNWAFGYDSSDATRLWSQIPLDTDVVVTHTPPQSHCDQKPNGTSVGCSALRKRLSLLRPHLAICGHVHEGRGYERVHWQAELTNTEQDIKTERHSQSKKEAERQINAVDHVIRGTLPPMGSKKQSLIDLTSKRNERIANEGFSCPGHGDSRPAHETSKSNDETMSLASSKSSAGAGPEKTTPRNSPNAPSLSVGSPNPNLSLSTGISTSISGTIGHIDALQTLRRETCIVNAAVVATSFPHHGGKRFNSPVVIDLELPMWQDPANANVNANG</sequence>
<evidence type="ECO:0000256" key="1">
    <source>
        <dbReference type="SAM" id="MobiDB-lite"/>
    </source>
</evidence>
<dbReference type="Gene3D" id="3.60.21.10">
    <property type="match status" value="1"/>
</dbReference>
<dbReference type="SUPFAM" id="SSF56300">
    <property type="entry name" value="Metallo-dependent phosphatases"/>
    <property type="match status" value="1"/>
</dbReference>
<dbReference type="Pfam" id="PF00149">
    <property type="entry name" value="Metallophos"/>
    <property type="match status" value="1"/>
</dbReference>
<dbReference type="InterPro" id="IPR051693">
    <property type="entry name" value="UPF0046_metallophosphoest"/>
</dbReference>
<feature type="compositionally biased region" description="Low complexity" evidence="1">
    <location>
        <begin position="303"/>
        <end position="314"/>
    </location>
</feature>
<dbReference type="CDD" id="cd07379">
    <property type="entry name" value="MPP_239FB"/>
    <property type="match status" value="1"/>
</dbReference>
<feature type="domain" description="Calcineurin-like phosphoesterase" evidence="2">
    <location>
        <begin position="6"/>
        <end position="207"/>
    </location>
</feature>
<dbReference type="OrthoDB" id="630188at2759"/>
<feature type="region of interest" description="Disordered" evidence="1">
    <location>
        <begin position="225"/>
        <end position="244"/>
    </location>
</feature>
<evidence type="ECO:0000259" key="2">
    <source>
        <dbReference type="Pfam" id="PF00149"/>
    </source>
</evidence>
<accession>A0A1V6Q4G6</accession>
<dbReference type="PANTHER" id="PTHR12905">
    <property type="entry name" value="METALLOPHOSPHOESTERASE"/>
    <property type="match status" value="1"/>
</dbReference>
<name>A0A1V6Q4G6_9EURO</name>
<proteinExistence type="predicted"/>
<feature type="region of interest" description="Disordered" evidence="1">
    <location>
        <begin position="277"/>
        <end position="338"/>
    </location>
</feature>
<reference evidence="4" key="1">
    <citation type="journal article" date="2017" name="Nat. Microbiol.">
        <title>Global analysis of biosynthetic gene clusters reveals vast potential of secondary metabolite production in Penicillium species.</title>
        <authorList>
            <person name="Nielsen J.C."/>
            <person name="Grijseels S."/>
            <person name="Prigent S."/>
            <person name="Ji B."/>
            <person name="Dainat J."/>
            <person name="Nielsen K.F."/>
            <person name="Frisvad J.C."/>
            <person name="Workman M."/>
            <person name="Nielsen J."/>
        </authorList>
    </citation>
    <scope>NUCLEOTIDE SEQUENCE [LARGE SCALE GENOMIC DNA]</scope>
    <source>
        <strain evidence="4">IBT 31811</strain>
    </source>
</reference>
<dbReference type="GO" id="GO:0016787">
    <property type="term" value="F:hydrolase activity"/>
    <property type="evidence" value="ECO:0007669"/>
    <property type="project" value="InterPro"/>
</dbReference>
<comment type="caution">
    <text evidence="3">The sequence shown here is derived from an EMBL/GenBank/DDBJ whole genome shotgun (WGS) entry which is preliminary data.</text>
</comment>
<feature type="compositionally biased region" description="Basic and acidic residues" evidence="1">
    <location>
        <begin position="225"/>
        <end position="241"/>
    </location>
</feature>
<dbReference type="InterPro" id="IPR004843">
    <property type="entry name" value="Calcineurin-like_PHP"/>
</dbReference>
<evidence type="ECO:0000313" key="4">
    <source>
        <dbReference type="Proteomes" id="UP000191672"/>
    </source>
</evidence>